<comment type="catalytic activity">
    <reaction evidence="6 9">
        <text>lipid IVA (E. coli) + CMP-3-deoxy-beta-D-manno-octulosonate = alpha-Kdo-(2-&gt;6)-lipid IVA (E. coli) + CMP + H(+)</text>
        <dbReference type="Rhea" id="RHEA:28066"/>
        <dbReference type="ChEBI" id="CHEBI:15378"/>
        <dbReference type="ChEBI" id="CHEBI:58603"/>
        <dbReference type="ChEBI" id="CHEBI:60364"/>
        <dbReference type="ChEBI" id="CHEBI:60377"/>
        <dbReference type="ChEBI" id="CHEBI:85987"/>
        <dbReference type="EC" id="2.4.99.12"/>
    </reaction>
</comment>
<comment type="caution">
    <text evidence="11">The sequence shown here is derived from an EMBL/GenBank/DDBJ whole genome shotgun (WGS) entry which is preliminary data.</text>
</comment>
<keyword evidence="9" id="KW-1003">Cell membrane</keyword>
<dbReference type="InterPro" id="IPR039901">
    <property type="entry name" value="Kdotransferase"/>
</dbReference>
<dbReference type="Gene3D" id="3.40.50.2000">
    <property type="entry name" value="Glycogen Phosphorylase B"/>
    <property type="match status" value="1"/>
</dbReference>
<keyword evidence="4 9" id="KW-0808">Transferase</keyword>
<comment type="pathway">
    <text evidence="1 9">Bacterial outer membrane biogenesis; LPS core biosynthesis.</text>
</comment>
<organism evidence="11 12">
    <name type="scientific">Posidoniimonas corsicana</name>
    <dbReference type="NCBI Taxonomy" id="1938618"/>
    <lineage>
        <taxon>Bacteria</taxon>
        <taxon>Pseudomonadati</taxon>
        <taxon>Planctomycetota</taxon>
        <taxon>Planctomycetia</taxon>
        <taxon>Pirellulales</taxon>
        <taxon>Lacipirellulaceae</taxon>
        <taxon>Posidoniimonas</taxon>
    </lineage>
</organism>
<dbReference type="SUPFAM" id="SSF53756">
    <property type="entry name" value="UDP-Glycosyltransferase/glycogen phosphorylase"/>
    <property type="match status" value="1"/>
</dbReference>
<dbReference type="OrthoDB" id="9789797at2"/>
<dbReference type="GO" id="GO:0009244">
    <property type="term" value="P:lipopolysaccharide core region biosynthetic process"/>
    <property type="evidence" value="ECO:0007669"/>
    <property type="project" value="UniProtKB-UniRule"/>
</dbReference>
<keyword evidence="11" id="KW-0328">Glycosyltransferase</keyword>
<evidence type="ECO:0000256" key="7">
    <source>
        <dbReference type="PIRSR" id="PIRSR639901-1"/>
    </source>
</evidence>
<evidence type="ECO:0000256" key="6">
    <source>
        <dbReference type="ARBA" id="ARBA00049183"/>
    </source>
</evidence>
<accession>A0A5C5V098</accession>
<dbReference type="Gene3D" id="3.40.50.11720">
    <property type="entry name" value="3-Deoxy-D-manno-octulosonic-acid transferase, N-terminal domain"/>
    <property type="match status" value="1"/>
</dbReference>
<keyword evidence="12" id="KW-1185">Reference proteome</keyword>
<comment type="function">
    <text evidence="9">Involved in lipopolysaccharide (LPS) biosynthesis. Catalyzes the transfer of 3-deoxy-D-manno-octulosonate (Kdo) residue(s) from CMP-Kdo to lipid IV(A), the tetraacyldisaccharide-1,4'-bisphosphate precursor of lipid A.</text>
</comment>
<evidence type="ECO:0000256" key="5">
    <source>
        <dbReference type="ARBA" id="ARBA00031445"/>
    </source>
</evidence>
<dbReference type="EC" id="2.4.99.12" evidence="2 9"/>
<feature type="site" description="Transition state stabilizer" evidence="8">
    <location>
        <position position="132"/>
    </location>
</feature>
<dbReference type="EMBL" id="SIHJ01000004">
    <property type="protein sequence ID" value="TWT31172.1"/>
    <property type="molecule type" value="Genomic_DNA"/>
</dbReference>
<dbReference type="GO" id="GO:0043842">
    <property type="term" value="F:Kdo transferase activity"/>
    <property type="evidence" value="ECO:0007669"/>
    <property type="project" value="UniProtKB-EC"/>
</dbReference>
<dbReference type="PANTHER" id="PTHR42755">
    <property type="entry name" value="3-DEOXY-MANNO-OCTULOSONATE CYTIDYLYLTRANSFERASE"/>
    <property type="match status" value="1"/>
</dbReference>
<proteinExistence type="inferred from homology"/>
<dbReference type="GO" id="GO:0009245">
    <property type="term" value="P:lipid A biosynthetic process"/>
    <property type="evidence" value="ECO:0007669"/>
    <property type="project" value="TreeGrafter"/>
</dbReference>
<reference evidence="11 12" key="1">
    <citation type="submission" date="2019-02" db="EMBL/GenBank/DDBJ databases">
        <title>Deep-cultivation of Planctomycetes and their phenomic and genomic characterization uncovers novel biology.</title>
        <authorList>
            <person name="Wiegand S."/>
            <person name="Jogler M."/>
            <person name="Boedeker C."/>
            <person name="Pinto D."/>
            <person name="Vollmers J."/>
            <person name="Rivas-Marin E."/>
            <person name="Kohn T."/>
            <person name="Peeters S.H."/>
            <person name="Heuer A."/>
            <person name="Rast P."/>
            <person name="Oberbeckmann S."/>
            <person name="Bunk B."/>
            <person name="Jeske O."/>
            <person name="Meyerdierks A."/>
            <person name="Storesund J.E."/>
            <person name="Kallscheuer N."/>
            <person name="Luecker S."/>
            <person name="Lage O.M."/>
            <person name="Pohl T."/>
            <person name="Merkel B.J."/>
            <person name="Hornburger P."/>
            <person name="Mueller R.-W."/>
            <person name="Bruemmer F."/>
            <person name="Labrenz M."/>
            <person name="Spormann A.M."/>
            <person name="Op Den Camp H."/>
            <person name="Overmann J."/>
            <person name="Amann R."/>
            <person name="Jetten M.S.M."/>
            <person name="Mascher T."/>
            <person name="Medema M.H."/>
            <person name="Devos D.P."/>
            <person name="Kaster A.-K."/>
            <person name="Ovreas L."/>
            <person name="Rohde M."/>
            <person name="Galperin M.Y."/>
            <person name="Jogler C."/>
        </authorList>
    </citation>
    <scope>NUCLEOTIDE SEQUENCE [LARGE SCALE GENOMIC DNA]</scope>
    <source>
        <strain evidence="11 12">KOR34</strain>
    </source>
</reference>
<evidence type="ECO:0000259" key="10">
    <source>
        <dbReference type="Pfam" id="PF04413"/>
    </source>
</evidence>
<evidence type="ECO:0000256" key="2">
    <source>
        <dbReference type="ARBA" id="ARBA00012621"/>
    </source>
</evidence>
<comment type="similarity">
    <text evidence="9">Belongs to the glycosyltransferase group 1 family.</text>
</comment>
<dbReference type="RefSeq" id="WP_146568359.1">
    <property type="nucleotide sequence ID" value="NZ_SIHJ01000004.1"/>
</dbReference>
<dbReference type="GO" id="GO:0005886">
    <property type="term" value="C:plasma membrane"/>
    <property type="evidence" value="ECO:0007669"/>
    <property type="project" value="UniProtKB-SubCell"/>
</dbReference>
<sequence>MLAWLLNFAYLTVLTALSPVIAWTAWRTGKYREGYAEKLLGRVPHREGDRPCIWLHAVSVGEVNLLAITLRELAAARPDCELVISTTTKTGFELARKKYGAGHTVFYCPLDFGWAVGEAVRRVRPSLLVLAELELWPNLIASARAQGARVAIINGRLSENSYRGYRRVRPLAAGVLRQVDVIAAQDRATAQRFADLLGVAAPGAAGVSRRSGIPKPSSIQITGSLKYDGAETDRRNPRTTELCKLAGLAEHDAILLAGSTQAPEERIVLEVYQRLAEQFPALRLVLVPRHPERFDEVATLLNESGRAWIRRSELTGTQEPDPDSRILLVDAVGELGAWWGAADIGFVGGSLGDRGGQNMIEPAAYGVATCFGPNTRNFRDIVASLLAAGGAVVVNDADQLEAFAWHCLSDRAYAAGVGERARRLVASQLGATRRTVALLQTLLPAPAAAASEAA</sequence>
<feature type="site" description="Transition state stabilizer" evidence="8">
    <location>
        <position position="226"/>
    </location>
</feature>
<dbReference type="AlphaFoldDB" id="A0A5C5V098"/>
<feature type="active site" description="Proton acceptor" evidence="7">
    <location>
        <position position="62"/>
    </location>
</feature>
<dbReference type="Pfam" id="PF04413">
    <property type="entry name" value="Glycos_transf_N"/>
    <property type="match status" value="1"/>
</dbReference>
<dbReference type="PANTHER" id="PTHR42755:SF1">
    <property type="entry name" value="3-DEOXY-D-MANNO-OCTULOSONIC ACID TRANSFERASE, MITOCHONDRIAL-RELATED"/>
    <property type="match status" value="1"/>
</dbReference>
<evidence type="ECO:0000313" key="11">
    <source>
        <dbReference type="EMBL" id="TWT31172.1"/>
    </source>
</evidence>
<dbReference type="UniPathway" id="UPA00958"/>
<dbReference type="InterPro" id="IPR038107">
    <property type="entry name" value="Glycos_transf_N_sf"/>
</dbReference>
<keyword evidence="9" id="KW-0448">Lipopolysaccharide biosynthesis</keyword>
<keyword evidence="9" id="KW-0472">Membrane</keyword>
<evidence type="ECO:0000256" key="1">
    <source>
        <dbReference type="ARBA" id="ARBA00004713"/>
    </source>
</evidence>
<dbReference type="InterPro" id="IPR007507">
    <property type="entry name" value="Glycos_transf_N"/>
</dbReference>
<evidence type="ECO:0000313" key="12">
    <source>
        <dbReference type="Proteomes" id="UP000316714"/>
    </source>
</evidence>
<name>A0A5C5V098_9BACT</name>
<evidence type="ECO:0000256" key="9">
    <source>
        <dbReference type="RuleBase" id="RU365103"/>
    </source>
</evidence>
<gene>
    <name evidence="11" type="primary">waaA</name>
    <name evidence="11" type="ORF">KOR34_45480</name>
</gene>
<comment type="subcellular location">
    <subcellularLocation>
        <location evidence="9">Cell membrane</location>
    </subcellularLocation>
</comment>
<protein>
    <recommendedName>
        <fullName evidence="3 9">3-deoxy-D-manno-octulosonic acid transferase</fullName>
        <shortName evidence="9">Kdo transferase</shortName>
        <ecNumber evidence="2 9">2.4.99.12</ecNumber>
    </recommendedName>
    <alternativeName>
        <fullName evidence="5 9">Lipid IV(A) 3-deoxy-D-manno-octulosonic acid transferase</fullName>
    </alternativeName>
</protein>
<feature type="domain" description="3-deoxy-D-manno-octulosonic-acid transferase N-terminal" evidence="10">
    <location>
        <begin position="40"/>
        <end position="197"/>
    </location>
</feature>
<dbReference type="Proteomes" id="UP000316714">
    <property type="component" value="Unassembled WGS sequence"/>
</dbReference>
<evidence type="ECO:0000256" key="3">
    <source>
        <dbReference type="ARBA" id="ARBA00019077"/>
    </source>
</evidence>
<evidence type="ECO:0000256" key="8">
    <source>
        <dbReference type="PIRSR" id="PIRSR639901-2"/>
    </source>
</evidence>
<evidence type="ECO:0000256" key="4">
    <source>
        <dbReference type="ARBA" id="ARBA00022679"/>
    </source>
</evidence>